<evidence type="ECO:0000256" key="1">
    <source>
        <dbReference type="SAM" id="MobiDB-lite"/>
    </source>
</evidence>
<dbReference type="Proteomes" id="UP000325684">
    <property type="component" value="Unassembled WGS sequence"/>
</dbReference>
<dbReference type="EMBL" id="VCMV01000003">
    <property type="protein sequence ID" value="KAB0269217.1"/>
    <property type="molecule type" value="Genomic_DNA"/>
</dbReference>
<comment type="caution">
    <text evidence="2">The sequence shown here is derived from an EMBL/GenBank/DDBJ whole genome shotgun (WGS) entry which is preliminary data.</text>
</comment>
<keyword evidence="3" id="KW-1185">Reference proteome</keyword>
<feature type="compositionally biased region" description="Basic and acidic residues" evidence="1">
    <location>
        <begin position="90"/>
        <end position="100"/>
    </location>
</feature>
<evidence type="ECO:0000313" key="2">
    <source>
        <dbReference type="EMBL" id="KAB0269217.1"/>
    </source>
</evidence>
<sequence>MIFLNLHAGPIFLNLHAGPISSHTAANPSDVVFVLWTDEKPVAAPFAVAKGDWMMATRFADLVHAIPAGEVIVILDTCEAGAVSPLFIDENPHDDERRPESVITSSGAGQFANFAADH</sequence>
<dbReference type="RefSeq" id="WP_150942275.1">
    <property type="nucleotide sequence ID" value="NZ_VCMV01000003.1"/>
</dbReference>
<reference evidence="2 3" key="1">
    <citation type="journal article" date="2019" name="Microorganisms">
        <title>Genome Insights into the Novel Species Microvirga brassicacearum, a Rapeseed Endophyte with Biotechnological Potential.</title>
        <authorList>
            <person name="Jimenez-Gomez A."/>
            <person name="Saati-Santamaria Z."/>
            <person name="Igual J.M."/>
            <person name="Rivas R."/>
            <person name="Mateos P.F."/>
            <person name="Garcia-Fraile P."/>
        </authorList>
    </citation>
    <scope>NUCLEOTIDE SEQUENCE [LARGE SCALE GENOMIC DNA]</scope>
    <source>
        <strain evidence="2 3">CDVBN77</strain>
    </source>
</reference>
<gene>
    <name evidence="2" type="ORF">FEZ63_03715</name>
</gene>
<proteinExistence type="predicted"/>
<name>A0A5N3PHL7_9HYPH</name>
<organism evidence="2 3">
    <name type="scientific">Microvirga brassicacearum</name>
    <dbReference type="NCBI Taxonomy" id="2580413"/>
    <lineage>
        <taxon>Bacteria</taxon>
        <taxon>Pseudomonadati</taxon>
        <taxon>Pseudomonadota</taxon>
        <taxon>Alphaproteobacteria</taxon>
        <taxon>Hyphomicrobiales</taxon>
        <taxon>Methylobacteriaceae</taxon>
        <taxon>Microvirga</taxon>
    </lineage>
</organism>
<dbReference type="OrthoDB" id="8454993at2"/>
<feature type="region of interest" description="Disordered" evidence="1">
    <location>
        <begin position="89"/>
        <end position="118"/>
    </location>
</feature>
<evidence type="ECO:0000313" key="3">
    <source>
        <dbReference type="Proteomes" id="UP000325684"/>
    </source>
</evidence>
<dbReference type="AlphaFoldDB" id="A0A5N3PHL7"/>
<accession>A0A5N3PHL7</accession>
<protein>
    <submittedName>
        <fullName evidence="2">Uncharacterized protein</fullName>
    </submittedName>
</protein>